<name>A0ABN6TBZ0_9BURK</name>
<organism evidence="1 2">
    <name type="scientific">Massilia varians</name>
    <dbReference type="NCBI Taxonomy" id="457921"/>
    <lineage>
        <taxon>Bacteria</taxon>
        <taxon>Pseudomonadati</taxon>
        <taxon>Pseudomonadota</taxon>
        <taxon>Betaproteobacteria</taxon>
        <taxon>Burkholderiales</taxon>
        <taxon>Oxalobacteraceae</taxon>
        <taxon>Telluria group</taxon>
        <taxon>Massilia</taxon>
    </lineage>
</organism>
<accession>A0ABN6TBZ0</accession>
<keyword evidence="2" id="KW-1185">Reference proteome</keyword>
<dbReference type="Pfam" id="PF13279">
    <property type="entry name" value="4HBT_2"/>
    <property type="match status" value="1"/>
</dbReference>
<dbReference type="RefSeq" id="WP_281908575.1">
    <property type="nucleotide sequence ID" value="NZ_AP026966.1"/>
</dbReference>
<reference evidence="1" key="1">
    <citation type="submission" date="2022-11" db="EMBL/GenBank/DDBJ databases">
        <title>Isolation and characterization of PLA-degrading bacterium Massilia sp. from Antarctic soil.</title>
        <authorList>
            <person name="Sato K."/>
            <person name="Gomez-Fuentes C."/>
            <person name="Ahmad S.A."/>
            <person name="Zulkharnain A."/>
        </authorList>
    </citation>
    <scope>NUCLEOTIDE SEQUENCE</scope>
    <source>
        <strain evidence="1">N-3</strain>
    </source>
</reference>
<proteinExistence type="predicted"/>
<sequence>MSKKQFVHSMRIPIRWGDMDAMGHVNNTVYFRYIESARIAWLEQAGALPDPAASTEGPVIVNAHCSFLKQLTYPGEIEVSTYVGPPGRSSIEVTHQIRLVGADGQAGALHAEGGAKVVWIDFKAEKSRPLPDRLRALLPPAD</sequence>
<dbReference type="Gene3D" id="3.10.129.10">
    <property type="entry name" value="Hotdog Thioesterase"/>
    <property type="match status" value="1"/>
</dbReference>
<dbReference type="InterPro" id="IPR050563">
    <property type="entry name" value="4-hydroxybenzoyl-CoA_TE"/>
</dbReference>
<protein>
    <submittedName>
        <fullName evidence="1">Thioesterase</fullName>
    </submittedName>
</protein>
<dbReference type="PANTHER" id="PTHR31793:SF24">
    <property type="entry name" value="LONG-CHAIN ACYL-COA THIOESTERASE FADM"/>
    <property type="match status" value="1"/>
</dbReference>
<dbReference type="Proteomes" id="UP001163336">
    <property type="component" value="Chromosome"/>
</dbReference>
<dbReference type="InterPro" id="IPR029069">
    <property type="entry name" value="HotDog_dom_sf"/>
</dbReference>
<evidence type="ECO:0000313" key="1">
    <source>
        <dbReference type="EMBL" id="BDT59737.1"/>
    </source>
</evidence>
<evidence type="ECO:0000313" key="2">
    <source>
        <dbReference type="Proteomes" id="UP001163336"/>
    </source>
</evidence>
<dbReference type="PANTHER" id="PTHR31793">
    <property type="entry name" value="4-HYDROXYBENZOYL-COA THIOESTERASE FAMILY MEMBER"/>
    <property type="match status" value="1"/>
</dbReference>
<dbReference type="EMBL" id="AP026966">
    <property type="protein sequence ID" value="BDT59737.1"/>
    <property type="molecule type" value="Genomic_DNA"/>
</dbReference>
<gene>
    <name evidence="1" type="ORF">MasN3_32310</name>
</gene>
<dbReference type="SUPFAM" id="SSF54637">
    <property type="entry name" value="Thioesterase/thiol ester dehydrase-isomerase"/>
    <property type="match status" value="1"/>
</dbReference>
<dbReference type="CDD" id="cd00586">
    <property type="entry name" value="4HBT"/>
    <property type="match status" value="1"/>
</dbReference>